<evidence type="ECO:0000259" key="2">
    <source>
        <dbReference type="PROSITE" id="PS50238"/>
    </source>
</evidence>
<dbReference type="InterPro" id="IPR023393">
    <property type="entry name" value="START-like_dom_sf"/>
</dbReference>
<dbReference type="Proteomes" id="UP000017246">
    <property type="component" value="Unassembled WGS sequence"/>
</dbReference>
<dbReference type="InterPro" id="IPR008936">
    <property type="entry name" value="Rho_GTPase_activation_prot"/>
</dbReference>
<dbReference type="eggNOG" id="KOG2200">
    <property type="taxonomic scope" value="Eukaryota"/>
</dbReference>
<protein>
    <submittedName>
        <fullName evidence="3">Rho GTPase activating protein 7</fullName>
    </submittedName>
</protein>
<evidence type="ECO:0000256" key="1">
    <source>
        <dbReference type="SAM" id="MobiDB-lite"/>
    </source>
</evidence>
<dbReference type="PROSITE" id="PS50238">
    <property type="entry name" value="RHOGAP"/>
    <property type="match status" value="1"/>
</dbReference>
<dbReference type="InterPro" id="IPR000198">
    <property type="entry name" value="RhoGAP_dom"/>
</dbReference>
<dbReference type="SUPFAM" id="SSF48350">
    <property type="entry name" value="GTPase activation domain, GAP"/>
    <property type="match status" value="1"/>
</dbReference>
<feature type="region of interest" description="Disordered" evidence="1">
    <location>
        <begin position="849"/>
        <end position="877"/>
    </location>
</feature>
<sequence>MSFPSEDSVKSTRGISSRSAGSESARFVDFICSLFQPVFAKPEMVYEFSIPTTVAPCLPISSSLKRHQNTPPVRSFSQYECLSDARKNTFEYGNDVTPSSPQFVLARSPHPPPPHQSICTIDQFYTPQIKRSNVKRISTEAARLHDIRIVDLGEELMRAHLHDRQGEGCAIRAEPRTIYSESVEIDVCGAATQQFSPLPRKLDKRVISVANITVDGSRATAFDIQPQLSNVTKKKISLKYQSYDLLEQPNQVSEGNKFKQQMAIKEKILAEWERSRHHDEQGQDSSFSSLVSREEPMMVDDDLKEIPSPNLRQYYASADGCNELKKSEWKVQRDVHCIEKDGGHIYEGEFQEELELRNQNRQNHKSQSFDFLNQCGSVMVRRGHSFSTKKDSNARDKVAENEKDRKYVHISSLAPHLADTNPKCNQEICNYSSNSQYWKTANKRLCNAIILPASGEVTEADYEFVQVKGPLLTCPQSVPLTRKTLGVGANPKSVLLPSGISHQAILNFSADNRLVEPFSALNAGVSSSDLYQYLHSSPNLKIGVQHPGGVLAQRSVSVSPFDIPVAAISMAEMKQGNKSQELSDQTTQLPILCPSNFLYPSDQNSLGDALKNDSIDLGETGRINYRTGSFLGTFMEHTMDNRKSRKSDASCFSSKSKSGQTLNDYLLSRQVDGTVLPTDENNKQSFAKTDSTKQLIPKVPIELSKTAELDPVLELLQSDVSQLDEFRNNFREKGVRGKKTLKVSLPVASHCDKKGVANHTRERQKAFNETSVSSPTIKQEDVDDAQRDLTSRIHSLVDIEFSSTAKKTTIKKQTTKTIDRDQKDHTIKEPLKEEKPSLLRVRQHHFRWSERHQRPSPYISLRPSPSPMTQKSTTKEVKEKEIIPLVNGAPIFENSQSQHQGSQTRIISMLIPHMQDGIPIWVFSAGQLNVLRRMAQTQITLTHEQVCRSNRLIKWRIGRSKNAQARAPASLTTITAATITPAVSQGEQNQDSMSIVLSQQTDSRVVDSRLSPMNSLLAGSEGENSFEVTKTPDFTNSSPAFWPELKDTEMSSTEVVAVNAYGASRSFSGPLFGRSLEFWQHRVGYPFPPCICNMLAYLQRVEHAAHGIFRRAGGKLRVQALREQIEKNINWSSFDEWQPYDVADLLKQFFRELPECLLTNVLSSNLINIFHHAPEVCTIDLLRLAMISLPDVNRIGLQSLLQFLYALSLRCSLTQMSALNLAICLAPSLFHFSSLLVPSTAVSPLLANFGSRRRKKLDPLGGLEPKDMAEQAAAQKCLCALITYAPSIFMVTESIVLKTRLDTERIEIPRLSSVLSATNGDANLWLQQQVETLIRDCGSSITLAPLATASATTGAIGTTGTGAGSIGTAAKCAAGKQYWSSLTKEALKAYSTDSGEGEALTGFEISISKPTKTSQQQYAAESISPFLRTWRCSILFPVKDPQLIANKYWNERVSWDENVLRSEVMEELISDRVQIHRVLFNALPPQPARESRLLRGRQVLMRTKGAELAADELVTGVAIVSTSVNHGVVVPEVPQELLPAAHFSKENLLIERITAHSRPSCRVTLISEADIKGFSQEWYTNQWGHYLLRRLLALRHCFVQRTEPVQDLDSPLAFPAAEESGSFA</sequence>
<dbReference type="Pfam" id="PF00620">
    <property type="entry name" value="RhoGAP"/>
    <property type="match status" value="1"/>
</dbReference>
<dbReference type="OrthoDB" id="10003330at2759"/>
<dbReference type="SMART" id="SM00324">
    <property type="entry name" value="RhoGAP"/>
    <property type="match status" value="1"/>
</dbReference>
<proteinExistence type="predicted"/>
<dbReference type="Gene3D" id="3.30.530.20">
    <property type="match status" value="1"/>
</dbReference>
<evidence type="ECO:0000313" key="4">
    <source>
        <dbReference type="Proteomes" id="UP000017246"/>
    </source>
</evidence>
<name>A0A068YJ96_ECHMU</name>
<dbReference type="GO" id="GO:0005096">
    <property type="term" value="F:GTPase activator activity"/>
    <property type="evidence" value="ECO:0007669"/>
    <property type="project" value="TreeGrafter"/>
</dbReference>
<reference evidence="3" key="1">
    <citation type="journal article" date="2013" name="Nature">
        <title>The genomes of four tapeworm species reveal adaptations to parasitism.</title>
        <authorList>
            <person name="Tsai I.J."/>
            <person name="Zarowiecki M."/>
            <person name="Holroyd N."/>
            <person name="Garciarrubio A."/>
            <person name="Sanchez-Flores A."/>
            <person name="Brooks K.L."/>
            <person name="Tracey A."/>
            <person name="Bobes R.J."/>
            <person name="Fragoso G."/>
            <person name="Sciutto E."/>
            <person name="Aslett M."/>
            <person name="Beasley H."/>
            <person name="Bennett H.M."/>
            <person name="Cai J."/>
            <person name="Camicia F."/>
            <person name="Clark R."/>
            <person name="Cucher M."/>
            <person name="De Silva N."/>
            <person name="Day T.A."/>
            <person name="Deplazes P."/>
            <person name="Estrada K."/>
            <person name="Fernandez C."/>
            <person name="Holland P.W."/>
            <person name="Hou J."/>
            <person name="Hu S."/>
            <person name="Huckvale T."/>
            <person name="Hung S.S."/>
            <person name="Kamenetzky L."/>
            <person name="Keane J.A."/>
            <person name="Kiss F."/>
            <person name="Koziol U."/>
            <person name="Lambert O."/>
            <person name="Liu K."/>
            <person name="Luo X."/>
            <person name="Luo Y."/>
            <person name="Macchiaroli N."/>
            <person name="Nichol S."/>
            <person name="Paps J."/>
            <person name="Parkinson J."/>
            <person name="Pouchkina-Stantcheva N."/>
            <person name="Riddiford N."/>
            <person name="Rosenzvit M."/>
            <person name="Salinas G."/>
            <person name="Wasmuth J.D."/>
            <person name="Zamanian M."/>
            <person name="Zheng Y."/>
            <person name="Cai X."/>
            <person name="Soberon X."/>
            <person name="Olson P.D."/>
            <person name="Laclette J.P."/>
            <person name="Brehm K."/>
            <person name="Berriman M."/>
            <person name="Garciarrubio A."/>
            <person name="Bobes R.J."/>
            <person name="Fragoso G."/>
            <person name="Sanchez-Flores A."/>
            <person name="Estrada K."/>
            <person name="Cevallos M.A."/>
            <person name="Morett E."/>
            <person name="Gonzalez V."/>
            <person name="Portillo T."/>
            <person name="Ochoa-Leyva A."/>
            <person name="Jose M.V."/>
            <person name="Sciutto E."/>
            <person name="Landa A."/>
            <person name="Jimenez L."/>
            <person name="Valdes V."/>
            <person name="Carrero J.C."/>
            <person name="Larralde C."/>
            <person name="Morales-Montor J."/>
            <person name="Limon-Lason J."/>
            <person name="Soberon X."/>
            <person name="Laclette J.P."/>
        </authorList>
    </citation>
    <scope>NUCLEOTIDE SEQUENCE [LARGE SCALE GENOMIC DNA]</scope>
</reference>
<reference evidence="3" key="2">
    <citation type="submission" date="2015-11" db="EMBL/GenBank/DDBJ databases">
        <authorList>
            <person name="Zhang Y."/>
            <person name="Guo Z."/>
        </authorList>
    </citation>
    <scope>NUCLEOTIDE SEQUENCE</scope>
</reference>
<feature type="domain" description="Rho-GAP" evidence="2">
    <location>
        <begin position="1074"/>
        <end position="1289"/>
    </location>
</feature>
<dbReference type="PANTHER" id="PTHR12659:SF7">
    <property type="entry name" value="CROSSVEINLESS C, ISOFORM C"/>
    <property type="match status" value="1"/>
</dbReference>
<dbReference type="Gene3D" id="1.10.555.10">
    <property type="entry name" value="Rho GTPase activation protein"/>
    <property type="match status" value="1"/>
</dbReference>
<dbReference type="GO" id="GO:0007165">
    <property type="term" value="P:signal transduction"/>
    <property type="evidence" value="ECO:0007669"/>
    <property type="project" value="InterPro"/>
</dbReference>
<dbReference type="GO" id="GO:0030036">
    <property type="term" value="P:actin cytoskeleton organization"/>
    <property type="evidence" value="ECO:0007669"/>
    <property type="project" value="TreeGrafter"/>
</dbReference>
<accession>A0A068YJ96</accession>
<dbReference type="SUPFAM" id="SSF55961">
    <property type="entry name" value="Bet v1-like"/>
    <property type="match status" value="1"/>
</dbReference>
<keyword evidence="4" id="KW-1185">Reference proteome</keyword>
<dbReference type="STRING" id="6211.A0A068YJ96"/>
<dbReference type="GO" id="GO:0035023">
    <property type="term" value="P:regulation of Rho protein signal transduction"/>
    <property type="evidence" value="ECO:0007669"/>
    <property type="project" value="TreeGrafter"/>
</dbReference>
<dbReference type="PANTHER" id="PTHR12659">
    <property type="entry name" value="RHO-TYPE GTPASE ACTIVATING PROTEIN"/>
    <property type="match status" value="1"/>
</dbReference>
<evidence type="ECO:0000313" key="3">
    <source>
        <dbReference type="EMBL" id="CDS42263.1"/>
    </source>
</evidence>
<organism evidence="3 4">
    <name type="scientific">Echinococcus multilocularis</name>
    <name type="common">Fox tapeworm</name>
    <dbReference type="NCBI Taxonomy" id="6211"/>
    <lineage>
        <taxon>Eukaryota</taxon>
        <taxon>Metazoa</taxon>
        <taxon>Spiralia</taxon>
        <taxon>Lophotrochozoa</taxon>
        <taxon>Platyhelminthes</taxon>
        <taxon>Cestoda</taxon>
        <taxon>Eucestoda</taxon>
        <taxon>Cyclophyllidea</taxon>
        <taxon>Taeniidae</taxon>
        <taxon>Echinococcus</taxon>
    </lineage>
</organism>
<dbReference type="OMA" id="KDSNARD"/>
<gene>
    <name evidence="3" type="ORF">EmuJ_000997000</name>
</gene>
<dbReference type="EMBL" id="LN902842">
    <property type="protein sequence ID" value="CDS42263.1"/>
    <property type="molecule type" value="Genomic_DNA"/>
</dbReference>